<dbReference type="Proteomes" id="UP000078200">
    <property type="component" value="Unassembled WGS sequence"/>
</dbReference>
<protein>
    <submittedName>
        <fullName evidence="1">Uncharacterized protein</fullName>
    </submittedName>
</protein>
<sequence>MIGRIIQISPTIDHPLIDKISILCLRLIRQKIVRDEQNMILMHDITRKTFNSGHYNGSIRKLRAKCRWKSNYCLRSKEAYAAYGVGVSGSRKRHNELVIHRALREGRNDL</sequence>
<dbReference type="EnsemblMetazoa" id="GAUT031116-RA">
    <property type="protein sequence ID" value="GAUT031116-PA"/>
    <property type="gene ID" value="GAUT031116"/>
</dbReference>
<evidence type="ECO:0000313" key="2">
    <source>
        <dbReference type="Proteomes" id="UP000078200"/>
    </source>
</evidence>
<dbReference type="VEuPathDB" id="VectorBase:GAUT031116"/>
<name>A0A1A9VAK3_GLOAU</name>
<proteinExistence type="predicted"/>
<organism evidence="1 2">
    <name type="scientific">Glossina austeni</name>
    <name type="common">Savannah tsetse fly</name>
    <dbReference type="NCBI Taxonomy" id="7395"/>
    <lineage>
        <taxon>Eukaryota</taxon>
        <taxon>Metazoa</taxon>
        <taxon>Ecdysozoa</taxon>
        <taxon>Arthropoda</taxon>
        <taxon>Hexapoda</taxon>
        <taxon>Insecta</taxon>
        <taxon>Pterygota</taxon>
        <taxon>Neoptera</taxon>
        <taxon>Endopterygota</taxon>
        <taxon>Diptera</taxon>
        <taxon>Brachycera</taxon>
        <taxon>Muscomorpha</taxon>
        <taxon>Hippoboscoidea</taxon>
        <taxon>Glossinidae</taxon>
        <taxon>Glossina</taxon>
    </lineage>
</organism>
<keyword evidence="2" id="KW-1185">Reference proteome</keyword>
<reference evidence="1" key="1">
    <citation type="submission" date="2020-05" db="UniProtKB">
        <authorList>
            <consortium name="EnsemblMetazoa"/>
        </authorList>
    </citation>
    <scope>IDENTIFICATION</scope>
    <source>
        <strain evidence="1">TTRI</strain>
    </source>
</reference>
<accession>A0A1A9VAK3</accession>
<dbReference type="AlphaFoldDB" id="A0A1A9VAK3"/>
<evidence type="ECO:0000313" key="1">
    <source>
        <dbReference type="EnsemblMetazoa" id="GAUT031116-PA"/>
    </source>
</evidence>